<organism evidence="9">
    <name type="scientific">hydrothermal vent metagenome</name>
    <dbReference type="NCBI Taxonomy" id="652676"/>
    <lineage>
        <taxon>unclassified sequences</taxon>
        <taxon>metagenomes</taxon>
        <taxon>ecological metagenomes</taxon>
    </lineage>
</organism>
<keyword evidence="4" id="KW-0479">Metal-binding</keyword>
<evidence type="ECO:0000256" key="2">
    <source>
        <dbReference type="ARBA" id="ARBA00022617"/>
    </source>
</evidence>
<dbReference type="Pfam" id="PF02167">
    <property type="entry name" value="Cytochrom_C1"/>
    <property type="match status" value="1"/>
</dbReference>
<reference evidence="9" key="1">
    <citation type="submission" date="2018-06" db="EMBL/GenBank/DDBJ databases">
        <authorList>
            <person name="Zhirakovskaya E."/>
        </authorList>
    </citation>
    <scope>NUCLEOTIDE SEQUENCE</scope>
</reference>
<dbReference type="GO" id="GO:0009055">
    <property type="term" value="F:electron transfer activity"/>
    <property type="evidence" value="ECO:0007669"/>
    <property type="project" value="InterPro"/>
</dbReference>
<dbReference type="SUPFAM" id="SSF46626">
    <property type="entry name" value="Cytochrome c"/>
    <property type="match status" value="1"/>
</dbReference>
<keyword evidence="3 8" id="KW-0812">Transmembrane</keyword>
<evidence type="ECO:0000256" key="5">
    <source>
        <dbReference type="ARBA" id="ARBA00022989"/>
    </source>
</evidence>
<dbReference type="InterPro" id="IPR002326">
    <property type="entry name" value="Cyt_c1"/>
</dbReference>
<evidence type="ECO:0000256" key="4">
    <source>
        <dbReference type="ARBA" id="ARBA00022723"/>
    </source>
</evidence>
<dbReference type="Gene3D" id="1.10.760.10">
    <property type="entry name" value="Cytochrome c-like domain"/>
    <property type="match status" value="1"/>
</dbReference>
<keyword evidence="7 8" id="KW-0472">Membrane</keyword>
<evidence type="ECO:0000313" key="9">
    <source>
        <dbReference type="EMBL" id="VAW79901.1"/>
    </source>
</evidence>
<comment type="subcellular location">
    <subcellularLocation>
        <location evidence="1">Membrane</location>
    </subcellularLocation>
</comment>
<evidence type="ECO:0000256" key="8">
    <source>
        <dbReference type="SAM" id="Phobius"/>
    </source>
</evidence>
<keyword evidence="2" id="KW-0349">Heme</keyword>
<evidence type="ECO:0000256" key="6">
    <source>
        <dbReference type="ARBA" id="ARBA00023004"/>
    </source>
</evidence>
<dbReference type="Gene3D" id="1.20.5.100">
    <property type="entry name" value="Cytochrome c1, transmembrane anchor, C-terminal"/>
    <property type="match status" value="1"/>
</dbReference>
<dbReference type="PANTHER" id="PTHR10266">
    <property type="entry name" value="CYTOCHROME C1"/>
    <property type="match status" value="1"/>
</dbReference>
<proteinExistence type="predicted"/>
<dbReference type="InterPro" id="IPR036909">
    <property type="entry name" value="Cyt_c-like_dom_sf"/>
</dbReference>
<dbReference type="GO" id="GO:0046872">
    <property type="term" value="F:metal ion binding"/>
    <property type="evidence" value="ECO:0007669"/>
    <property type="project" value="UniProtKB-KW"/>
</dbReference>
<evidence type="ECO:0000256" key="3">
    <source>
        <dbReference type="ARBA" id="ARBA00022692"/>
    </source>
</evidence>
<dbReference type="GO" id="GO:0020037">
    <property type="term" value="F:heme binding"/>
    <property type="evidence" value="ECO:0007669"/>
    <property type="project" value="InterPro"/>
</dbReference>
<keyword evidence="5 8" id="KW-1133">Transmembrane helix</keyword>
<sequence length="246" mass="27882">MKKQLLAILLLASPALVLASAGGAHLDKAQIDPTNKESLQRGARTFVNYCLSCHSAKYQRYNRTARDLGISEDDVIENLMFAGEKTGDTMNIALSTRDAEKYFGAAPPDLTLVARVRGVDWLYTYLRTFYEDDSRPFGVNNKVFNKVGMPNVLWELQGLQKPVFETETNSQGHEHQVLVGLELIKQGSQTPPDFDRTVRDLVNFLAYMGEPIKLERQALGIKVILFLFVLLILTYLLKKEYWKDIH</sequence>
<evidence type="ECO:0000256" key="7">
    <source>
        <dbReference type="ARBA" id="ARBA00023136"/>
    </source>
</evidence>
<protein>
    <submittedName>
        <fullName evidence="9">Ubiquinol-cytochrome C reductase, cytochrome C1 subunit</fullName>
    </submittedName>
</protein>
<gene>
    <name evidence="9" type="ORF">MNBD_GAMMA15-1498</name>
</gene>
<dbReference type="AlphaFoldDB" id="A0A3B0YKG0"/>
<evidence type="ECO:0000256" key="1">
    <source>
        <dbReference type="ARBA" id="ARBA00004370"/>
    </source>
</evidence>
<accession>A0A3B0YKG0</accession>
<name>A0A3B0YKG0_9ZZZZ</name>
<keyword evidence="6" id="KW-0408">Iron</keyword>
<dbReference type="PANTHER" id="PTHR10266:SF3">
    <property type="entry name" value="CYTOCHROME C1, HEME PROTEIN, MITOCHONDRIAL"/>
    <property type="match status" value="1"/>
</dbReference>
<feature type="transmembrane region" description="Helical" evidence="8">
    <location>
        <begin position="219"/>
        <end position="237"/>
    </location>
</feature>
<dbReference type="EMBL" id="UOFN01000121">
    <property type="protein sequence ID" value="VAW79901.1"/>
    <property type="molecule type" value="Genomic_DNA"/>
</dbReference>
<dbReference type="GO" id="GO:0016020">
    <property type="term" value="C:membrane"/>
    <property type="evidence" value="ECO:0007669"/>
    <property type="project" value="UniProtKB-SubCell"/>
</dbReference>